<dbReference type="Pfam" id="PF18962">
    <property type="entry name" value="Por_Secre_tail"/>
    <property type="match status" value="1"/>
</dbReference>
<dbReference type="InterPro" id="IPR026444">
    <property type="entry name" value="Secre_tail"/>
</dbReference>
<dbReference type="EMBL" id="QFRJ01000013">
    <property type="protein sequence ID" value="PWH82904.1"/>
    <property type="molecule type" value="Genomic_DNA"/>
</dbReference>
<evidence type="ECO:0000256" key="1">
    <source>
        <dbReference type="ARBA" id="ARBA00022729"/>
    </source>
</evidence>
<evidence type="ECO:0000313" key="4">
    <source>
        <dbReference type="Proteomes" id="UP000245370"/>
    </source>
</evidence>
<reference evidence="3 4" key="1">
    <citation type="submission" date="2018-05" db="EMBL/GenBank/DDBJ databases">
        <title>Brumimicrobium oceani sp. nov., isolated from coastal sediment.</title>
        <authorList>
            <person name="Kou Y."/>
        </authorList>
    </citation>
    <scope>NUCLEOTIDE SEQUENCE [LARGE SCALE GENOMIC DNA]</scope>
    <source>
        <strain evidence="3 4">C305</strain>
    </source>
</reference>
<gene>
    <name evidence="3" type="ORF">DIT68_13485</name>
</gene>
<keyword evidence="1" id="KW-0732">Signal</keyword>
<comment type="caution">
    <text evidence="3">The sequence shown here is derived from an EMBL/GenBank/DDBJ whole genome shotgun (WGS) entry which is preliminary data.</text>
</comment>
<feature type="domain" description="Secretion system C-terminal sorting" evidence="2">
    <location>
        <begin position="152"/>
        <end position="226"/>
    </location>
</feature>
<accession>A0A2U2X580</accession>
<dbReference type="RefSeq" id="WP_109360345.1">
    <property type="nucleotide sequence ID" value="NZ_QFRJ01000013.1"/>
</dbReference>
<organism evidence="3 4">
    <name type="scientific">Brumimicrobium oceani</name>
    <dbReference type="NCBI Taxonomy" id="2100725"/>
    <lineage>
        <taxon>Bacteria</taxon>
        <taxon>Pseudomonadati</taxon>
        <taxon>Bacteroidota</taxon>
        <taxon>Flavobacteriia</taxon>
        <taxon>Flavobacteriales</taxon>
        <taxon>Crocinitomicaceae</taxon>
        <taxon>Brumimicrobium</taxon>
    </lineage>
</organism>
<keyword evidence="4" id="KW-1185">Reference proteome</keyword>
<dbReference type="NCBIfam" id="TIGR04183">
    <property type="entry name" value="Por_Secre_tail"/>
    <property type="match status" value="1"/>
</dbReference>
<dbReference type="OrthoDB" id="849076at2"/>
<reference evidence="3 4" key="2">
    <citation type="submission" date="2018-05" db="EMBL/GenBank/DDBJ databases">
        <authorList>
            <person name="Lanie J.A."/>
            <person name="Ng W.-L."/>
            <person name="Kazmierczak K.M."/>
            <person name="Andrzejewski T.M."/>
            <person name="Davidsen T.M."/>
            <person name="Wayne K.J."/>
            <person name="Tettelin H."/>
            <person name="Glass J.I."/>
            <person name="Rusch D."/>
            <person name="Podicherti R."/>
            <person name="Tsui H.-C.T."/>
            <person name="Winkler M.E."/>
        </authorList>
    </citation>
    <scope>NUCLEOTIDE SEQUENCE [LARGE SCALE GENOMIC DNA]</scope>
    <source>
        <strain evidence="3 4">C305</strain>
    </source>
</reference>
<name>A0A2U2X580_9FLAO</name>
<dbReference type="Proteomes" id="UP000245370">
    <property type="component" value="Unassembled WGS sequence"/>
</dbReference>
<sequence length="229" mass="25610">MKSKIKYTIITLLLTISTSSIGQFGFLGVNHTYQIQGNNFQLFSEIAFAFGSGSSCPEIDTIIVSESNNVILIDLYYDTRGAWTQLGCNAYDTTSINFINVDTNLTAVLVNTNIIRPGSSINDTIHSKVQTDTLIMGSLSIPENHIKNDIRLFPNPVTTHLNFTLNESPNSLKLEIYDVSGKKVQTKNFPNNSNEEFKGFVDISELKNGLYFCKFLNGERSVTRKFLKQ</sequence>
<dbReference type="AlphaFoldDB" id="A0A2U2X580"/>
<evidence type="ECO:0000259" key="2">
    <source>
        <dbReference type="Pfam" id="PF18962"/>
    </source>
</evidence>
<protein>
    <recommendedName>
        <fullName evidence="2">Secretion system C-terminal sorting domain-containing protein</fullName>
    </recommendedName>
</protein>
<evidence type="ECO:0000313" key="3">
    <source>
        <dbReference type="EMBL" id="PWH82904.1"/>
    </source>
</evidence>
<proteinExistence type="predicted"/>